<keyword evidence="3" id="KW-1185">Reference proteome</keyword>
<evidence type="ECO:0000313" key="3">
    <source>
        <dbReference type="Proteomes" id="UP000600918"/>
    </source>
</evidence>
<dbReference type="Proteomes" id="UP000600918">
    <property type="component" value="Unassembled WGS sequence"/>
</dbReference>
<dbReference type="EMBL" id="JACSDY010000004">
    <property type="protein sequence ID" value="KAF7429383.1"/>
    <property type="molecule type" value="Genomic_DNA"/>
</dbReference>
<feature type="compositionally biased region" description="Basic residues" evidence="1">
    <location>
        <begin position="19"/>
        <end position="29"/>
    </location>
</feature>
<organism evidence="2 3">
    <name type="scientific">Vespula pensylvanica</name>
    <name type="common">Western yellow jacket</name>
    <name type="synonym">Wasp</name>
    <dbReference type="NCBI Taxonomy" id="30213"/>
    <lineage>
        <taxon>Eukaryota</taxon>
        <taxon>Metazoa</taxon>
        <taxon>Ecdysozoa</taxon>
        <taxon>Arthropoda</taxon>
        <taxon>Hexapoda</taxon>
        <taxon>Insecta</taxon>
        <taxon>Pterygota</taxon>
        <taxon>Neoptera</taxon>
        <taxon>Endopterygota</taxon>
        <taxon>Hymenoptera</taxon>
        <taxon>Apocrita</taxon>
        <taxon>Aculeata</taxon>
        <taxon>Vespoidea</taxon>
        <taxon>Vespidae</taxon>
        <taxon>Vespinae</taxon>
        <taxon>Vespula</taxon>
    </lineage>
</organism>
<evidence type="ECO:0000313" key="2">
    <source>
        <dbReference type="EMBL" id="KAF7429383.1"/>
    </source>
</evidence>
<dbReference type="AlphaFoldDB" id="A0A834P5A0"/>
<protein>
    <submittedName>
        <fullName evidence="2">Uncharacterized protein</fullName>
    </submittedName>
</protein>
<reference evidence="2" key="1">
    <citation type="journal article" date="2020" name="G3 (Bethesda)">
        <title>High-Quality Assemblies for Three Invasive Social Wasps from the &lt;i&gt;Vespula&lt;/i&gt; Genus.</title>
        <authorList>
            <person name="Harrop T.W.R."/>
            <person name="Guhlin J."/>
            <person name="McLaughlin G.M."/>
            <person name="Permina E."/>
            <person name="Stockwell P."/>
            <person name="Gilligan J."/>
            <person name="Le Lec M.F."/>
            <person name="Gruber M.A.M."/>
            <person name="Quinn O."/>
            <person name="Lovegrove M."/>
            <person name="Duncan E.J."/>
            <person name="Remnant E.J."/>
            <person name="Van Eeckhoven J."/>
            <person name="Graham B."/>
            <person name="Knapp R.A."/>
            <person name="Langford K.W."/>
            <person name="Kronenberg Z."/>
            <person name="Press M.O."/>
            <person name="Eacker S.M."/>
            <person name="Wilson-Rankin E.E."/>
            <person name="Purcell J."/>
            <person name="Lester P.J."/>
            <person name="Dearden P.K."/>
        </authorList>
    </citation>
    <scope>NUCLEOTIDE SEQUENCE</scope>
    <source>
        <strain evidence="2">Volc-1</strain>
    </source>
</reference>
<proteinExistence type="predicted"/>
<accession>A0A834P5A0</accession>
<comment type="caution">
    <text evidence="2">The sequence shown here is derived from an EMBL/GenBank/DDBJ whole genome shotgun (WGS) entry which is preliminary data.</text>
</comment>
<sequence>MKTAGIFTKGRLGDEKQRPRGHFRAKKPHQHKIAPWFTIKIHQVVPRFYTIPYRFLEAYIKKLFYAVMKNFNWLVFIIASFK</sequence>
<name>A0A834P5A0_VESPE</name>
<evidence type="ECO:0000256" key="1">
    <source>
        <dbReference type="SAM" id="MobiDB-lite"/>
    </source>
</evidence>
<feature type="region of interest" description="Disordered" evidence="1">
    <location>
        <begin position="1"/>
        <end position="29"/>
    </location>
</feature>
<gene>
    <name evidence="2" type="ORF">H0235_005781</name>
</gene>